<dbReference type="RefSeq" id="WP_210225710.1">
    <property type="nucleotide sequence ID" value="NZ_CP072800.1"/>
</dbReference>
<feature type="signal peptide" evidence="2">
    <location>
        <begin position="1"/>
        <end position="21"/>
    </location>
</feature>
<proteinExistence type="predicted"/>
<evidence type="ECO:0000256" key="2">
    <source>
        <dbReference type="SAM" id="SignalP"/>
    </source>
</evidence>
<protein>
    <recommendedName>
        <fullName evidence="5">DUF4124 domain-containing protein</fullName>
    </recommendedName>
</protein>
<evidence type="ECO:0000313" key="3">
    <source>
        <dbReference type="EMBL" id="QTR48831.1"/>
    </source>
</evidence>
<feature type="region of interest" description="Disordered" evidence="1">
    <location>
        <begin position="69"/>
        <end position="98"/>
    </location>
</feature>
<gene>
    <name evidence="3" type="ORF">J8380_11105</name>
</gene>
<reference evidence="3 4" key="1">
    <citation type="submission" date="2021-04" db="EMBL/GenBank/DDBJ databases">
        <title>Genomics, taxonomy and metabolism of representatives of sulfur bacteria of the genus Thiothrix: Thiothrix fructosivorans QT, Thiothrix unzii A1T and three new species, Thiothrix subterranea sp. nov., Thiothrix litoralis sp. nov. and 'Candidatus Thiothrix anitrata' sp. nov.</title>
        <authorList>
            <person name="Ravin N.V."/>
            <person name="Smolyakov D."/>
            <person name="Rudenko T.S."/>
            <person name="Mardanov A.V."/>
            <person name="Beletsky A.V."/>
            <person name="Markov N.D."/>
            <person name="Fomenkov A.I."/>
            <person name="Roberts R.J."/>
            <person name="Karnachuk O.V."/>
            <person name="Novikov A."/>
            <person name="Grabovich M.Y."/>
        </authorList>
    </citation>
    <scope>NUCLEOTIDE SEQUENCE [LARGE SCALE GENOMIC DNA]</scope>
    <source>
        <strain evidence="3 4">A52</strain>
    </source>
</reference>
<keyword evidence="2" id="KW-0732">Signal</keyword>
<keyword evidence="4" id="KW-1185">Reference proteome</keyword>
<evidence type="ECO:0000256" key="1">
    <source>
        <dbReference type="SAM" id="MobiDB-lite"/>
    </source>
</evidence>
<organism evidence="3 4">
    <name type="scientific">Candidatus Thiothrix anitrata</name>
    <dbReference type="NCBI Taxonomy" id="2823902"/>
    <lineage>
        <taxon>Bacteria</taxon>
        <taxon>Pseudomonadati</taxon>
        <taxon>Pseudomonadota</taxon>
        <taxon>Gammaproteobacteria</taxon>
        <taxon>Thiotrichales</taxon>
        <taxon>Thiotrichaceae</taxon>
        <taxon>Thiothrix</taxon>
    </lineage>
</organism>
<feature type="compositionally biased region" description="Low complexity" evidence="1">
    <location>
        <begin position="69"/>
        <end position="80"/>
    </location>
</feature>
<evidence type="ECO:0000313" key="4">
    <source>
        <dbReference type="Proteomes" id="UP000672027"/>
    </source>
</evidence>
<feature type="chain" id="PRO_5047113271" description="DUF4124 domain-containing protein" evidence="2">
    <location>
        <begin position="22"/>
        <end position="169"/>
    </location>
</feature>
<sequence length="169" mass="18497">MKPQLLLLFTSLAGIYNPLYASTDNCSTSFYCYGNSTHTLAVTPRPAPLPPPNVRSLPQRNNAIMGLRPRVTPQPVTPRRMMPPQPVATPRVAPSRPPATADVNVRVIPAAPASPPPINACAAQRQHLFNLAKQRESQAVIASQRGDRQASMRLFREANQLRQQAASCR</sequence>
<dbReference type="EMBL" id="CP072800">
    <property type="protein sequence ID" value="QTR48831.1"/>
    <property type="molecule type" value="Genomic_DNA"/>
</dbReference>
<accession>A0ABX7WZH8</accession>
<name>A0ABX7WZH8_9GAMM</name>
<evidence type="ECO:0008006" key="5">
    <source>
        <dbReference type="Google" id="ProtNLM"/>
    </source>
</evidence>
<dbReference type="Proteomes" id="UP000672027">
    <property type="component" value="Chromosome"/>
</dbReference>